<evidence type="ECO:0000313" key="3">
    <source>
        <dbReference type="EMBL" id="OGG01414.1"/>
    </source>
</evidence>
<dbReference type="PANTHER" id="PTHR11067">
    <property type="entry name" value="INOSINE TRIPHOSPHATE PYROPHOSPHATASE/HAM1 PROTEIN"/>
    <property type="match status" value="1"/>
</dbReference>
<evidence type="ECO:0000256" key="1">
    <source>
        <dbReference type="ARBA" id="ARBA00008023"/>
    </source>
</evidence>
<keyword evidence="2" id="KW-0378">Hydrolase</keyword>
<dbReference type="GO" id="GO:0009143">
    <property type="term" value="P:nucleoside triphosphate catabolic process"/>
    <property type="evidence" value="ECO:0007669"/>
    <property type="project" value="InterPro"/>
</dbReference>
<dbReference type="AlphaFoldDB" id="A0A1F5YMT0"/>
<sequence>MKNILIATSNPGKLDEIRLFLSGLPVKLLGLSDVGLTADAPETGVTFKENAIEKARYYFRESGLPSLADDGGLEIDALDGAPGVHSHRWAKFRPGDDGDDAIIRHTLAALSGVPAGKRGAQLRVVVALVLPDGSEHFGEGTVRGIIAEKPAAVRTKGYPYRSLLYLPEIRKFYNHELLTPRETEKYNHRKRALRTVMPAIRNWLTHAVK</sequence>
<evidence type="ECO:0008006" key="5">
    <source>
        <dbReference type="Google" id="ProtNLM"/>
    </source>
</evidence>
<protein>
    <recommendedName>
        <fullName evidence="5">Non-canonical purine NTP pyrophosphatase</fullName>
    </recommendedName>
</protein>
<dbReference type="EMBL" id="MFJD01000016">
    <property type="protein sequence ID" value="OGG01414.1"/>
    <property type="molecule type" value="Genomic_DNA"/>
</dbReference>
<dbReference type="PANTHER" id="PTHR11067:SF9">
    <property type="entry name" value="INOSINE TRIPHOSPHATE PYROPHOSPHATASE"/>
    <property type="match status" value="1"/>
</dbReference>
<dbReference type="SUPFAM" id="SSF52972">
    <property type="entry name" value="ITPase-like"/>
    <property type="match status" value="1"/>
</dbReference>
<dbReference type="Pfam" id="PF01725">
    <property type="entry name" value="Ham1p_like"/>
    <property type="match status" value="1"/>
</dbReference>
<comment type="caution">
    <text evidence="3">The sequence shown here is derived from an EMBL/GenBank/DDBJ whole genome shotgun (WGS) entry which is preliminary data.</text>
</comment>
<dbReference type="InterPro" id="IPR029001">
    <property type="entry name" value="ITPase-like_fam"/>
</dbReference>
<dbReference type="InterPro" id="IPR002637">
    <property type="entry name" value="RdgB/HAM1"/>
</dbReference>
<dbReference type="GO" id="GO:0005829">
    <property type="term" value="C:cytosol"/>
    <property type="evidence" value="ECO:0007669"/>
    <property type="project" value="TreeGrafter"/>
</dbReference>
<evidence type="ECO:0000313" key="4">
    <source>
        <dbReference type="Proteomes" id="UP000178448"/>
    </source>
</evidence>
<dbReference type="STRING" id="1798374.A2Z33_02655"/>
<dbReference type="CDD" id="cd00515">
    <property type="entry name" value="HAM1"/>
    <property type="match status" value="1"/>
</dbReference>
<gene>
    <name evidence="3" type="ORF">A2Z33_02655</name>
</gene>
<name>A0A1F5YMT0_9BACT</name>
<organism evidence="3 4">
    <name type="scientific">Candidatus Gottesmanbacteria bacterium RBG_16_52_11</name>
    <dbReference type="NCBI Taxonomy" id="1798374"/>
    <lineage>
        <taxon>Bacteria</taxon>
        <taxon>Candidatus Gottesmaniibacteriota</taxon>
    </lineage>
</organism>
<dbReference type="Proteomes" id="UP000178448">
    <property type="component" value="Unassembled WGS sequence"/>
</dbReference>
<dbReference type="GO" id="GO:0047429">
    <property type="term" value="F:nucleoside triphosphate diphosphatase activity"/>
    <property type="evidence" value="ECO:0007669"/>
    <property type="project" value="InterPro"/>
</dbReference>
<comment type="similarity">
    <text evidence="1">Belongs to the HAM1 NTPase family.</text>
</comment>
<proteinExistence type="inferred from homology"/>
<dbReference type="Gene3D" id="3.90.950.10">
    <property type="match status" value="1"/>
</dbReference>
<evidence type="ECO:0000256" key="2">
    <source>
        <dbReference type="ARBA" id="ARBA00022801"/>
    </source>
</evidence>
<reference evidence="3 4" key="1">
    <citation type="journal article" date="2016" name="Nat. Commun.">
        <title>Thousands of microbial genomes shed light on interconnected biogeochemical processes in an aquifer system.</title>
        <authorList>
            <person name="Anantharaman K."/>
            <person name="Brown C.T."/>
            <person name="Hug L.A."/>
            <person name="Sharon I."/>
            <person name="Castelle C.J."/>
            <person name="Probst A.J."/>
            <person name="Thomas B.C."/>
            <person name="Singh A."/>
            <person name="Wilkins M.J."/>
            <person name="Karaoz U."/>
            <person name="Brodie E.L."/>
            <person name="Williams K.H."/>
            <person name="Hubbard S.S."/>
            <person name="Banfield J.F."/>
        </authorList>
    </citation>
    <scope>NUCLEOTIDE SEQUENCE [LARGE SCALE GENOMIC DNA]</scope>
</reference>
<accession>A0A1F5YMT0</accession>